<dbReference type="GO" id="GO:0005829">
    <property type="term" value="C:cytosol"/>
    <property type="evidence" value="ECO:0007669"/>
    <property type="project" value="TreeGrafter"/>
</dbReference>
<dbReference type="EMBL" id="VWPK01000044">
    <property type="protein sequence ID" value="KAA5609788.1"/>
    <property type="molecule type" value="Genomic_DNA"/>
</dbReference>
<dbReference type="InterPro" id="IPR019405">
    <property type="entry name" value="Lactonase_7-beta_prop"/>
</dbReference>
<name>A0A5M6IQF1_9PROT</name>
<dbReference type="Gene3D" id="2.130.10.10">
    <property type="entry name" value="YVTN repeat-like/Quinoprotein amine dehydrogenase"/>
    <property type="match status" value="1"/>
</dbReference>
<dbReference type="Proteomes" id="UP000325255">
    <property type="component" value="Unassembled WGS sequence"/>
</dbReference>
<dbReference type="GO" id="GO:0017057">
    <property type="term" value="F:6-phosphogluconolactonase activity"/>
    <property type="evidence" value="ECO:0007669"/>
    <property type="project" value="TreeGrafter"/>
</dbReference>
<dbReference type="InterPro" id="IPR015943">
    <property type="entry name" value="WD40/YVTN_repeat-like_dom_sf"/>
</dbReference>
<evidence type="ECO:0000313" key="3">
    <source>
        <dbReference type="EMBL" id="KAA5609788.1"/>
    </source>
</evidence>
<protein>
    <submittedName>
        <fullName evidence="3">Lactonase family protein</fullName>
    </submittedName>
</protein>
<keyword evidence="2" id="KW-0313">Glucose metabolism</keyword>
<keyword evidence="2" id="KW-0119">Carbohydrate metabolism</keyword>
<dbReference type="RefSeq" id="WP_150043149.1">
    <property type="nucleotide sequence ID" value="NZ_OW485601.1"/>
</dbReference>
<gene>
    <name evidence="3" type="ORF">F1189_22615</name>
</gene>
<accession>A0A5M6IQF1</accession>
<sequence length="343" mass="35125">MTRQIAYVSCAAESAIVLFGLDGDSGALIPRGRVRVPGPTDPVPTSMALALSPDRRALYAACRNPPFPVSAFAIGDDGGLTLTGTGHLAASMAYLATDRSGRFLLGASYHGARLAVTPVGADGVPGEPVAVLVTPPKAHSILPDPENRAVYAAVLGGDVILRQPFDPATGALGTVPVPVARSAAGAGPRHLRFARGGTLLYCVNELDATLTTYARDPAGGVLTELQSLRLVPPPASGTPLAGADLHLTPDERFLYASERSCNVLCGFRLREDGTLEALGSVAAEPVPRGFAITPDGRFLLCAGQQSGAVASYRIDPESGALSRCAAAAAGGNATWIEIVALPG</sequence>
<comment type="caution">
    <text evidence="3">The sequence shown here is derived from an EMBL/GenBank/DDBJ whole genome shotgun (WGS) entry which is preliminary data.</text>
</comment>
<organism evidence="3 4">
    <name type="scientific">Rhodovastum atsumiense</name>
    <dbReference type="NCBI Taxonomy" id="504468"/>
    <lineage>
        <taxon>Bacteria</taxon>
        <taxon>Pseudomonadati</taxon>
        <taxon>Pseudomonadota</taxon>
        <taxon>Alphaproteobacteria</taxon>
        <taxon>Acetobacterales</taxon>
        <taxon>Acetobacteraceae</taxon>
        <taxon>Rhodovastum</taxon>
    </lineage>
</organism>
<evidence type="ECO:0000313" key="4">
    <source>
        <dbReference type="Proteomes" id="UP000325255"/>
    </source>
</evidence>
<dbReference type="InterPro" id="IPR011045">
    <property type="entry name" value="N2O_reductase_N"/>
</dbReference>
<dbReference type="PANTHER" id="PTHR30344">
    <property type="entry name" value="6-PHOSPHOGLUCONOLACTONASE-RELATED"/>
    <property type="match status" value="1"/>
</dbReference>
<evidence type="ECO:0000256" key="1">
    <source>
        <dbReference type="ARBA" id="ARBA00005564"/>
    </source>
</evidence>
<keyword evidence="4" id="KW-1185">Reference proteome</keyword>
<proteinExistence type="inferred from homology"/>
<dbReference type="AlphaFoldDB" id="A0A5M6IQF1"/>
<dbReference type="OrthoDB" id="9790815at2"/>
<evidence type="ECO:0000256" key="2">
    <source>
        <dbReference type="ARBA" id="ARBA00022526"/>
    </source>
</evidence>
<dbReference type="GO" id="GO:0006006">
    <property type="term" value="P:glucose metabolic process"/>
    <property type="evidence" value="ECO:0007669"/>
    <property type="project" value="UniProtKB-KW"/>
</dbReference>
<dbReference type="SUPFAM" id="SSF50974">
    <property type="entry name" value="Nitrous oxide reductase, N-terminal domain"/>
    <property type="match status" value="1"/>
</dbReference>
<dbReference type="InterPro" id="IPR050282">
    <property type="entry name" value="Cycloisomerase_2"/>
</dbReference>
<dbReference type="Pfam" id="PF10282">
    <property type="entry name" value="Lactonase"/>
    <property type="match status" value="1"/>
</dbReference>
<comment type="similarity">
    <text evidence="1">Belongs to the cycloisomerase 2 family.</text>
</comment>
<reference evidence="3 4" key="1">
    <citation type="submission" date="2019-09" db="EMBL/GenBank/DDBJ databases">
        <title>Genome sequence of Rhodovastum atsumiense, a diverse member of the Acetobacteraceae family of non-sulfur purple photosynthetic bacteria.</title>
        <authorList>
            <person name="Meyer T."/>
            <person name="Kyndt J."/>
        </authorList>
    </citation>
    <scope>NUCLEOTIDE SEQUENCE [LARGE SCALE GENOMIC DNA]</scope>
    <source>
        <strain evidence="3 4">DSM 21279</strain>
    </source>
</reference>
<dbReference type="PANTHER" id="PTHR30344:SF1">
    <property type="entry name" value="6-PHOSPHOGLUCONOLACTONASE"/>
    <property type="match status" value="1"/>
</dbReference>